<dbReference type="OrthoDB" id="3902805at2"/>
<evidence type="ECO:0000313" key="2">
    <source>
        <dbReference type="Proteomes" id="UP000003250"/>
    </source>
</evidence>
<sequence length="63" mass="7305">MFLHHFYPDRASGGFDEPETAFTARTTRWIEAGEFWGKSPRAYSMPGQTNAAMHLSRRWDDVL</sequence>
<dbReference type="RefSeq" id="WP_008840521.1">
    <property type="nucleotide sequence ID" value="NZ_AHAM01000319.1"/>
</dbReference>
<accession>H0I3B4</accession>
<reference evidence="1 2" key="1">
    <citation type="journal article" date="2012" name="J. Bacteriol.">
        <title>Draft Genome Sequence of Mesorhizobium alhagi CCNWXJ12-2T, a Novel Salt-Resistant Species Isolated from the Desert of Northwestern China.</title>
        <authorList>
            <person name="Zhou M."/>
            <person name="Chen W."/>
            <person name="Chen H."/>
            <person name="Wei G."/>
        </authorList>
    </citation>
    <scope>NUCLEOTIDE SEQUENCE [LARGE SCALE GENOMIC DNA]</scope>
    <source>
        <strain evidence="1 2">CCNWXJ12-2</strain>
    </source>
</reference>
<dbReference type="AlphaFoldDB" id="H0I3B4"/>
<dbReference type="PATRIC" id="fig|1107882.3.peg.6724"/>
<protein>
    <submittedName>
        <fullName evidence="1">Uncharacterized protein</fullName>
    </submittedName>
</protein>
<dbReference type="Proteomes" id="UP000003250">
    <property type="component" value="Unassembled WGS sequence"/>
</dbReference>
<dbReference type="EMBL" id="AHAM01000319">
    <property type="protein sequence ID" value="EHK52510.1"/>
    <property type="molecule type" value="Genomic_DNA"/>
</dbReference>
<evidence type="ECO:0000313" key="1">
    <source>
        <dbReference type="EMBL" id="EHK52510.1"/>
    </source>
</evidence>
<name>H0I3B4_9HYPH</name>
<proteinExistence type="predicted"/>
<keyword evidence="2" id="KW-1185">Reference proteome</keyword>
<gene>
    <name evidence="1" type="ORF">MAXJ12_34894</name>
</gene>
<organism evidence="1 2">
    <name type="scientific">Mesorhizobium alhagi CCNWXJ12-2</name>
    <dbReference type="NCBI Taxonomy" id="1107882"/>
    <lineage>
        <taxon>Bacteria</taxon>
        <taxon>Pseudomonadati</taxon>
        <taxon>Pseudomonadota</taxon>
        <taxon>Alphaproteobacteria</taxon>
        <taxon>Hyphomicrobiales</taxon>
        <taxon>Phyllobacteriaceae</taxon>
        <taxon>Allomesorhizobium</taxon>
    </lineage>
</organism>